<gene>
    <name evidence="4" type="ORF">GSM42_11495</name>
</gene>
<keyword evidence="5" id="KW-1185">Reference proteome</keyword>
<dbReference type="Proteomes" id="UP000430692">
    <property type="component" value="Unassembled WGS sequence"/>
</dbReference>
<evidence type="ECO:0000259" key="3">
    <source>
        <dbReference type="PROSITE" id="PS50234"/>
    </source>
</evidence>
<proteinExistence type="predicted"/>
<feature type="domain" description="VWFA" evidence="3">
    <location>
        <begin position="131"/>
        <end position="319"/>
    </location>
</feature>
<reference evidence="4 5" key="1">
    <citation type="submission" date="2019-12" db="EMBL/GenBank/DDBJ databases">
        <title>Whole-genome analyses of novel actinobacteria.</title>
        <authorList>
            <person name="Sahin N."/>
            <person name="Saygin H."/>
        </authorList>
    </citation>
    <scope>NUCLEOTIDE SEQUENCE [LARGE SCALE GENOMIC DNA]</scope>
    <source>
        <strain evidence="4 5">KC615</strain>
    </source>
</reference>
<dbReference type="SUPFAM" id="SSF53300">
    <property type="entry name" value="vWA-like"/>
    <property type="match status" value="1"/>
</dbReference>
<dbReference type="Gene3D" id="3.40.50.410">
    <property type="entry name" value="von Willebrand factor, type A domain"/>
    <property type="match status" value="1"/>
</dbReference>
<evidence type="ECO:0000313" key="5">
    <source>
        <dbReference type="Proteomes" id="UP000430692"/>
    </source>
</evidence>
<name>A0A6I4VTI2_9BACL</name>
<dbReference type="AlphaFoldDB" id="A0A6I4VTI2"/>
<keyword evidence="2" id="KW-0732">Signal</keyword>
<dbReference type="InterPro" id="IPR036465">
    <property type="entry name" value="vWFA_dom_sf"/>
</dbReference>
<evidence type="ECO:0000256" key="1">
    <source>
        <dbReference type="SAM" id="MobiDB-lite"/>
    </source>
</evidence>
<dbReference type="EMBL" id="WUUL01000007">
    <property type="protein sequence ID" value="MXQ54323.1"/>
    <property type="molecule type" value="Genomic_DNA"/>
</dbReference>
<protein>
    <submittedName>
        <fullName evidence="4">VWA domain-containing protein</fullName>
    </submittedName>
</protein>
<feature type="region of interest" description="Disordered" evidence="1">
    <location>
        <begin position="413"/>
        <end position="438"/>
    </location>
</feature>
<comment type="caution">
    <text evidence="4">The sequence shown here is derived from an EMBL/GenBank/DDBJ whole genome shotgun (WGS) entry which is preliminary data.</text>
</comment>
<evidence type="ECO:0000313" key="4">
    <source>
        <dbReference type="EMBL" id="MXQ54323.1"/>
    </source>
</evidence>
<dbReference type="InterPro" id="IPR002035">
    <property type="entry name" value="VWF_A"/>
</dbReference>
<dbReference type="Pfam" id="PF13519">
    <property type="entry name" value="VWA_2"/>
    <property type="match status" value="1"/>
</dbReference>
<feature type="signal peptide" evidence="2">
    <location>
        <begin position="1"/>
        <end position="24"/>
    </location>
</feature>
<accession>A0A6I4VTI2</accession>
<dbReference type="PROSITE" id="PS51257">
    <property type="entry name" value="PROKAR_LIPOPROTEIN"/>
    <property type="match status" value="1"/>
</dbReference>
<dbReference type="RefSeq" id="WP_160801682.1">
    <property type="nucleotide sequence ID" value="NZ_WUUL01000007.1"/>
</dbReference>
<sequence length="438" mass="49030">MKRKYIFTVLIASLAFISACSSTSDTTSEKNKQTETKTYRAATDISGMVKEGPGPYAGTKYNTEKFQKEVLNKFTKNTSIQDMYNQMVYNLAENYEGSIQKIHAISPTYTYDTNRPGESAQSQGQTTKKVHVQILLDASGSMKAKIGGKTKMELAKAAVQQFASSLQEGTDVSLRLYGHKGSGSNADKQLSCSNTEVVYPSSPYVANTFSTALQKAQPAGWTPIAKAIEDAKTQINQTKETDVENIIYIVSDGVETCGGNAVQAAQSIHQSNIKAVVNIIGFDIPSKDKQALERISQAGGGTYVDVKTAEELQRQMQQANFDLWLKWTKWGDNNWVSIEKQWSKKWMDRTNEMTAMQKNIIQELKRYSEAMSYLQKKGVLEGNRSSELHALIDKRYKMISAEIERVAKAKENQLEQAKQEIQTKIKTEQDQMTNKYKD</sequence>
<evidence type="ECO:0000256" key="2">
    <source>
        <dbReference type="SAM" id="SignalP"/>
    </source>
</evidence>
<feature type="chain" id="PRO_5026194136" evidence="2">
    <location>
        <begin position="25"/>
        <end position="438"/>
    </location>
</feature>
<organism evidence="4 5">
    <name type="scientific">Shimazuella alba</name>
    <dbReference type="NCBI Taxonomy" id="2690964"/>
    <lineage>
        <taxon>Bacteria</taxon>
        <taxon>Bacillati</taxon>
        <taxon>Bacillota</taxon>
        <taxon>Bacilli</taxon>
        <taxon>Bacillales</taxon>
        <taxon>Thermoactinomycetaceae</taxon>
        <taxon>Shimazuella</taxon>
    </lineage>
</organism>
<dbReference type="SMART" id="SM00327">
    <property type="entry name" value="VWA"/>
    <property type="match status" value="1"/>
</dbReference>
<dbReference type="PROSITE" id="PS50234">
    <property type="entry name" value="VWFA"/>
    <property type="match status" value="1"/>
</dbReference>